<reference evidence="3" key="1">
    <citation type="submission" date="2020-06" db="EMBL/GenBank/DDBJ databases">
        <title>Lateral gene transfer of anion-conducting channel rhodopsins between green algae and giant viruses.</title>
        <authorList>
            <person name="Rozenberg A."/>
            <person name="Oppermann J."/>
            <person name="Wietek J."/>
            <person name="Fernandez Lahore R.G."/>
            <person name="Sandaa R.-A."/>
            <person name="Bratbak G."/>
            <person name="Hegemann P."/>
            <person name="Beja O."/>
        </authorList>
    </citation>
    <scope>NUCLEOTIDE SEQUENCE</scope>
    <source>
        <strain evidence="3">01B</strain>
    </source>
</reference>
<sequence>MSDPYSVLGVSRGANKEEIKKAYKKLAMKHHPDKGGDEKLFKEITNAYNTLTDDKPRTPQGNFSHFSDMDMFSHLFGGGGPTRSPFGGFGFGGRQQQQQQYQQQQQPREKAKTIKKSLVISMNDAYAGVTKKINIVSEDPCGDCTALCGECRGTGMKNIQTKSQMGNAYIIQSQTVVCTSCNDGRIKKPQPSCNKCHGKGNINTNKTISVNIEAGTQTNKVYTFTNIVPNTILNFSVVVERLPNYNIENNTLIYMHRISFLDSIFGIEFEIDHPSGETIKVDTTQFKSIVVDKQTHCIPGKGMTKDHKLQIVFLVQYPQKINKEFSKEDLIKTKDMMKTFLEC</sequence>
<dbReference type="GO" id="GO:0051082">
    <property type="term" value="F:unfolded protein binding"/>
    <property type="evidence" value="ECO:0007669"/>
    <property type="project" value="InterPro"/>
</dbReference>
<dbReference type="SUPFAM" id="SSF57938">
    <property type="entry name" value="DnaJ/Hsp40 cysteine-rich domain"/>
    <property type="match status" value="1"/>
</dbReference>
<protein>
    <recommendedName>
        <fullName evidence="2">J domain-containing protein</fullName>
    </recommendedName>
</protein>
<dbReference type="Gene3D" id="2.60.260.20">
    <property type="entry name" value="Urease metallochaperone UreE, N-terminal domain"/>
    <property type="match status" value="2"/>
</dbReference>
<gene>
    <name evidence="3" type="ORF">HWQ62_00338</name>
</gene>
<dbReference type="CDD" id="cd06257">
    <property type="entry name" value="DnaJ"/>
    <property type="match status" value="1"/>
</dbReference>
<evidence type="ECO:0000256" key="1">
    <source>
        <dbReference type="SAM" id="MobiDB-lite"/>
    </source>
</evidence>
<dbReference type="Pfam" id="PF00226">
    <property type="entry name" value="DnaJ"/>
    <property type="match status" value="1"/>
</dbReference>
<dbReference type="SUPFAM" id="SSF46565">
    <property type="entry name" value="Chaperone J-domain"/>
    <property type="match status" value="1"/>
</dbReference>
<feature type="compositionally biased region" description="Low complexity" evidence="1">
    <location>
        <begin position="94"/>
        <end position="106"/>
    </location>
</feature>
<organism evidence="3">
    <name type="scientific">Pyramimonas orientalis virus</name>
    <name type="common">PoV01</name>
    <dbReference type="NCBI Taxonomy" id="455367"/>
    <lineage>
        <taxon>Viruses</taxon>
        <taxon>Varidnaviria</taxon>
        <taxon>Bamfordvirae</taxon>
        <taxon>Nucleocytoviricota</taxon>
        <taxon>Megaviricetes</taxon>
        <taxon>Imitervirales</taxon>
        <taxon>Allomimiviridae</taxon>
        <taxon>Heliosvirus</taxon>
        <taxon>Heliosvirus raunefjordenense</taxon>
    </lineage>
</organism>
<dbReference type="PRINTS" id="PR00625">
    <property type="entry name" value="JDOMAIN"/>
</dbReference>
<dbReference type="InterPro" id="IPR002939">
    <property type="entry name" value="DnaJ_C"/>
</dbReference>
<dbReference type="PANTHER" id="PTHR43888">
    <property type="entry name" value="DNAJ-LIKE-2, ISOFORM A-RELATED"/>
    <property type="match status" value="1"/>
</dbReference>
<name>A0A7M3UP19_POV01</name>
<proteinExistence type="predicted"/>
<evidence type="ECO:0000259" key="2">
    <source>
        <dbReference type="PROSITE" id="PS50076"/>
    </source>
</evidence>
<dbReference type="PROSITE" id="PS50076">
    <property type="entry name" value="DNAJ_2"/>
    <property type="match status" value="1"/>
</dbReference>
<dbReference type="GO" id="GO:0030544">
    <property type="term" value="F:Hsp70 protein binding"/>
    <property type="evidence" value="ECO:0007669"/>
    <property type="project" value="InterPro"/>
</dbReference>
<feature type="region of interest" description="Disordered" evidence="1">
    <location>
        <begin position="86"/>
        <end position="111"/>
    </location>
</feature>
<accession>A0A7M3UP19</accession>
<dbReference type="GO" id="GO:0006457">
    <property type="term" value="P:protein folding"/>
    <property type="evidence" value="ECO:0007669"/>
    <property type="project" value="InterPro"/>
</dbReference>
<dbReference type="InterPro" id="IPR001623">
    <property type="entry name" value="DnaJ_domain"/>
</dbReference>
<dbReference type="InterPro" id="IPR036410">
    <property type="entry name" value="HSP_DnaJ_Cys-rich_dom_sf"/>
</dbReference>
<dbReference type="Pfam" id="PF01556">
    <property type="entry name" value="DnaJ_C"/>
    <property type="match status" value="1"/>
</dbReference>
<dbReference type="SUPFAM" id="SSF49493">
    <property type="entry name" value="HSP40/DnaJ peptide-binding domain"/>
    <property type="match status" value="1"/>
</dbReference>
<dbReference type="Gene3D" id="1.10.287.110">
    <property type="entry name" value="DnaJ domain"/>
    <property type="match status" value="1"/>
</dbReference>
<organismHost>
    <name type="scientific">Pyramimonas plurioculata</name>
    <dbReference type="NCBI Taxonomy" id="36893"/>
</organismHost>
<dbReference type="EMBL" id="MT663538">
    <property type="protein sequence ID" value="QOI90474.1"/>
    <property type="molecule type" value="Genomic_DNA"/>
</dbReference>
<evidence type="ECO:0000313" key="3">
    <source>
        <dbReference type="EMBL" id="QOI90474.1"/>
    </source>
</evidence>
<feature type="domain" description="J" evidence="2">
    <location>
        <begin position="3"/>
        <end position="64"/>
    </location>
</feature>
<dbReference type="Gene3D" id="2.10.230.10">
    <property type="entry name" value="Heat shock protein DnaJ, cysteine-rich domain"/>
    <property type="match status" value="1"/>
</dbReference>
<dbReference type="SMART" id="SM00271">
    <property type="entry name" value="DnaJ"/>
    <property type="match status" value="1"/>
</dbReference>
<dbReference type="InterPro" id="IPR044713">
    <property type="entry name" value="DNJA1/2-like"/>
</dbReference>
<dbReference type="InterPro" id="IPR036869">
    <property type="entry name" value="J_dom_sf"/>
</dbReference>
<dbReference type="InterPro" id="IPR008971">
    <property type="entry name" value="HSP40/DnaJ_pept-bd"/>
</dbReference>